<dbReference type="EMBL" id="BGZK01000565">
    <property type="protein sequence ID" value="GBP50389.1"/>
    <property type="molecule type" value="Genomic_DNA"/>
</dbReference>
<keyword evidence="1" id="KW-1133">Transmembrane helix</keyword>
<accession>A0A4C1WJ76</accession>
<protein>
    <submittedName>
        <fullName evidence="2">Uncharacterized protein</fullName>
    </submittedName>
</protein>
<gene>
    <name evidence="2" type="ORF">EVAR_30096_1</name>
</gene>
<dbReference type="Proteomes" id="UP000299102">
    <property type="component" value="Unassembled WGS sequence"/>
</dbReference>
<comment type="caution">
    <text evidence="2">The sequence shown here is derived from an EMBL/GenBank/DDBJ whole genome shotgun (WGS) entry which is preliminary data.</text>
</comment>
<evidence type="ECO:0000313" key="3">
    <source>
        <dbReference type="Proteomes" id="UP000299102"/>
    </source>
</evidence>
<proteinExistence type="predicted"/>
<keyword evidence="1" id="KW-0472">Membrane</keyword>
<evidence type="ECO:0000256" key="1">
    <source>
        <dbReference type="SAM" id="Phobius"/>
    </source>
</evidence>
<sequence length="100" mass="11101">MCKCISEYSNAIRATRDDVVSPSLTHYPSMPRDKLQSGLIVYICPERVDTAGAGSIGASGPQLARHANARSARNARTLLAFTLLSPFSRYWIPWILFFLI</sequence>
<feature type="transmembrane region" description="Helical" evidence="1">
    <location>
        <begin position="78"/>
        <end position="99"/>
    </location>
</feature>
<reference evidence="2 3" key="1">
    <citation type="journal article" date="2019" name="Commun. Biol.">
        <title>The bagworm genome reveals a unique fibroin gene that provides high tensile strength.</title>
        <authorList>
            <person name="Kono N."/>
            <person name="Nakamura H."/>
            <person name="Ohtoshi R."/>
            <person name="Tomita M."/>
            <person name="Numata K."/>
            <person name="Arakawa K."/>
        </authorList>
    </citation>
    <scope>NUCLEOTIDE SEQUENCE [LARGE SCALE GENOMIC DNA]</scope>
</reference>
<evidence type="ECO:0000313" key="2">
    <source>
        <dbReference type="EMBL" id="GBP50389.1"/>
    </source>
</evidence>
<dbReference type="AlphaFoldDB" id="A0A4C1WJ76"/>
<name>A0A4C1WJ76_EUMVA</name>
<keyword evidence="1" id="KW-0812">Transmembrane</keyword>
<keyword evidence="3" id="KW-1185">Reference proteome</keyword>
<organism evidence="2 3">
    <name type="scientific">Eumeta variegata</name>
    <name type="common">Bagworm moth</name>
    <name type="synonym">Eumeta japonica</name>
    <dbReference type="NCBI Taxonomy" id="151549"/>
    <lineage>
        <taxon>Eukaryota</taxon>
        <taxon>Metazoa</taxon>
        <taxon>Ecdysozoa</taxon>
        <taxon>Arthropoda</taxon>
        <taxon>Hexapoda</taxon>
        <taxon>Insecta</taxon>
        <taxon>Pterygota</taxon>
        <taxon>Neoptera</taxon>
        <taxon>Endopterygota</taxon>
        <taxon>Lepidoptera</taxon>
        <taxon>Glossata</taxon>
        <taxon>Ditrysia</taxon>
        <taxon>Tineoidea</taxon>
        <taxon>Psychidae</taxon>
        <taxon>Oiketicinae</taxon>
        <taxon>Eumeta</taxon>
    </lineage>
</organism>